<accession>A0A7L2RXC6</accession>
<dbReference type="PANTHER" id="PTHR10736:SF4">
    <property type="entry name" value="BESTROPHIN-1"/>
    <property type="match status" value="1"/>
</dbReference>
<feature type="transmembrane region" description="Helical" evidence="7">
    <location>
        <begin position="31"/>
        <end position="53"/>
    </location>
</feature>
<keyword evidence="7" id="KW-0407">Ion channel</keyword>
<comment type="function">
    <text evidence="7">Forms chloride channels.</text>
</comment>
<dbReference type="AlphaFoldDB" id="A0A7L2RXC6"/>
<comment type="caution">
    <text evidence="7">Lacks conserved residue(s) required for the propagation of feature annotation.</text>
</comment>
<evidence type="ECO:0000256" key="6">
    <source>
        <dbReference type="ARBA" id="ARBA00034769"/>
    </source>
</evidence>
<keyword evidence="7" id="KW-0406">Ion transport</keyword>
<keyword evidence="7" id="KW-0813">Transport</keyword>
<keyword evidence="7" id="KW-1003">Cell membrane</keyword>
<feature type="non-terminal residue" evidence="8">
    <location>
        <position position="83"/>
    </location>
</feature>
<sequence length="83" mass="9703">MTVTYTNRVANARLGTFSQLLLQWKGSIYKLLYSEFLIFISLYFTISLIYRLLLTESQRLMFEKLALYCNSYAELIPVSFVLG</sequence>
<keyword evidence="7" id="KW-0869">Chloride channel</keyword>
<comment type="similarity">
    <text evidence="6 7">Belongs to the anion channel-forming bestrophin (TC 1.A.46) family. Calcium-sensitive chloride channel subfamily.</text>
</comment>
<dbReference type="Proteomes" id="UP000560066">
    <property type="component" value="Unassembled WGS sequence"/>
</dbReference>
<comment type="subcellular location">
    <subcellularLocation>
        <location evidence="7">Cell membrane</location>
        <topology evidence="7">Multi-pass membrane protein</topology>
    </subcellularLocation>
    <subcellularLocation>
        <location evidence="1">Membrane</location>
    </subcellularLocation>
</comment>
<keyword evidence="3 7" id="KW-1133">Transmembrane helix</keyword>
<dbReference type="InterPro" id="IPR021134">
    <property type="entry name" value="Bestrophin-like"/>
</dbReference>
<evidence type="ECO:0000313" key="8">
    <source>
        <dbReference type="EMBL" id="NXS12984.1"/>
    </source>
</evidence>
<evidence type="ECO:0000313" key="9">
    <source>
        <dbReference type="Proteomes" id="UP000560066"/>
    </source>
</evidence>
<dbReference type="PANTHER" id="PTHR10736">
    <property type="entry name" value="BESTROPHIN"/>
    <property type="match status" value="1"/>
</dbReference>
<organism evidence="8 9">
    <name type="scientific">Neodrepanis coruscans</name>
    <name type="common">wattled asity</name>
    <dbReference type="NCBI Taxonomy" id="254563"/>
    <lineage>
        <taxon>Eukaryota</taxon>
        <taxon>Metazoa</taxon>
        <taxon>Chordata</taxon>
        <taxon>Craniata</taxon>
        <taxon>Vertebrata</taxon>
        <taxon>Euteleostomi</taxon>
        <taxon>Archelosauria</taxon>
        <taxon>Archosauria</taxon>
        <taxon>Dinosauria</taxon>
        <taxon>Saurischia</taxon>
        <taxon>Theropoda</taxon>
        <taxon>Coelurosauria</taxon>
        <taxon>Aves</taxon>
        <taxon>Neognathae</taxon>
        <taxon>Neoaves</taxon>
        <taxon>Telluraves</taxon>
        <taxon>Australaves</taxon>
        <taxon>Passeriformes</taxon>
        <taxon>Philepittidae</taxon>
        <taxon>Neodrepanis</taxon>
    </lineage>
</organism>
<dbReference type="Pfam" id="PF01062">
    <property type="entry name" value="Bestrophin"/>
    <property type="match status" value="1"/>
</dbReference>
<keyword evidence="9" id="KW-1185">Reference proteome</keyword>
<dbReference type="GO" id="GO:0005886">
    <property type="term" value="C:plasma membrane"/>
    <property type="evidence" value="ECO:0007669"/>
    <property type="project" value="UniProtKB-SubCell"/>
</dbReference>
<name>A0A7L2RXC6_9PASS</name>
<dbReference type="GO" id="GO:0034707">
    <property type="term" value="C:chloride channel complex"/>
    <property type="evidence" value="ECO:0007669"/>
    <property type="project" value="UniProtKB-KW"/>
</dbReference>
<comment type="caution">
    <text evidence="8">The sequence shown here is derived from an EMBL/GenBank/DDBJ whole genome shotgun (WGS) entry which is preliminary data.</text>
</comment>
<evidence type="ECO:0000256" key="1">
    <source>
        <dbReference type="ARBA" id="ARBA00004370"/>
    </source>
</evidence>
<evidence type="ECO:0000256" key="7">
    <source>
        <dbReference type="RuleBase" id="RU363126"/>
    </source>
</evidence>
<gene>
    <name evidence="8" type="primary">Best1</name>
    <name evidence="8" type="ORF">NEOCOR_R04839</name>
</gene>
<comment type="catalytic activity">
    <reaction evidence="5">
        <text>chloride(in) = chloride(out)</text>
        <dbReference type="Rhea" id="RHEA:29823"/>
        <dbReference type="ChEBI" id="CHEBI:17996"/>
    </reaction>
</comment>
<feature type="non-terminal residue" evidence="8">
    <location>
        <position position="1"/>
    </location>
</feature>
<keyword evidence="7" id="KW-0868">Chloride</keyword>
<protein>
    <recommendedName>
        <fullName evidence="7">Bestrophin homolog</fullName>
    </recommendedName>
</protein>
<evidence type="ECO:0000256" key="5">
    <source>
        <dbReference type="ARBA" id="ARBA00024167"/>
    </source>
</evidence>
<dbReference type="GO" id="GO:0005254">
    <property type="term" value="F:chloride channel activity"/>
    <property type="evidence" value="ECO:0007669"/>
    <property type="project" value="UniProtKB-KW"/>
</dbReference>
<reference evidence="8 9" key="1">
    <citation type="submission" date="2019-09" db="EMBL/GenBank/DDBJ databases">
        <title>Bird 10,000 Genomes (B10K) Project - Family phase.</title>
        <authorList>
            <person name="Zhang G."/>
        </authorList>
    </citation>
    <scope>NUCLEOTIDE SEQUENCE [LARGE SCALE GENOMIC DNA]</scope>
    <source>
        <strain evidence="8">B10K-DU-002-79</strain>
    </source>
</reference>
<dbReference type="InterPro" id="IPR000615">
    <property type="entry name" value="Bestrophin"/>
</dbReference>
<keyword evidence="2 7" id="KW-0812">Transmembrane</keyword>
<proteinExistence type="inferred from homology"/>
<evidence type="ECO:0000256" key="3">
    <source>
        <dbReference type="ARBA" id="ARBA00022989"/>
    </source>
</evidence>
<keyword evidence="4 7" id="KW-0472">Membrane</keyword>
<dbReference type="EMBL" id="VYZS01315070">
    <property type="protein sequence ID" value="NXS12984.1"/>
    <property type="molecule type" value="Genomic_DNA"/>
</dbReference>
<evidence type="ECO:0000256" key="4">
    <source>
        <dbReference type="ARBA" id="ARBA00023136"/>
    </source>
</evidence>
<dbReference type="OrthoDB" id="201595at2759"/>
<evidence type="ECO:0000256" key="2">
    <source>
        <dbReference type="ARBA" id="ARBA00022692"/>
    </source>
</evidence>